<keyword evidence="6" id="KW-0445">Lipid transport</keyword>
<dbReference type="Pfam" id="PF26547">
    <property type="entry name" value="PDZD8_N"/>
    <property type="match status" value="1"/>
</dbReference>
<feature type="region of interest" description="Disordered" evidence="9">
    <location>
        <begin position="769"/>
        <end position="796"/>
    </location>
</feature>
<feature type="compositionally biased region" description="Low complexity" evidence="9">
    <location>
        <begin position="930"/>
        <end position="941"/>
    </location>
</feature>
<dbReference type="GO" id="GO:0015914">
    <property type="term" value="P:phospholipid transport"/>
    <property type="evidence" value="ECO:0007669"/>
    <property type="project" value="TreeGrafter"/>
</dbReference>
<name>A0A1E3PMW9_9ASCO</name>
<feature type="compositionally biased region" description="Polar residues" evidence="9">
    <location>
        <begin position="640"/>
        <end position="649"/>
    </location>
</feature>
<dbReference type="OrthoDB" id="26740at2759"/>
<evidence type="ECO:0000256" key="10">
    <source>
        <dbReference type="SAM" id="Phobius"/>
    </source>
</evidence>
<comment type="subcellular location">
    <subcellularLocation>
        <location evidence="1">Endoplasmic reticulum membrane</location>
    </subcellularLocation>
</comment>
<evidence type="ECO:0000256" key="8">
    <source>
        <dbReference type="ARBA" id="ARBA00023136"/>
    </source>
</evidence>
<feature type="compositionally biased region" description="Polar residues" evidence="9">
    <location>
        <begin position="620"/>
        <end position="632"/>
    </location>
</feature>
<sequence length="1074" mass="118159">MGSFTVFVISYLLGGVTLIPLLVVAVFIFSIWYLPYVDTIGEKSEHDNHKNKLIRSLFESKIEKMEQDHHREEMAQFFSDYEDSDNESHQLHSDANLGFSDGGGWGIGSDSEDFGQDTGIALSVYKTGWITVTREYFIYPDGGPNGESGVPAQAAITANESAYSSLYKLITKDKTEATAATLASEKLAKIEKKTDGCVAAVVDGKTITNTGPTSISSTATTLTTQTTTQNSMSSPTSFLTFNSTASSTKKTKKSLRKHKFFYMLKHGNLFLYKDEEQQDVQQVIVMANQSVSLWPPNQIDGQLFIKRTAIFLQNIVPKGASSISTNLNPSKGYYIFLDNCYEKEDLYYDLICASKASGIHRHNRDNYNQGIPNPRVLAQPIMYKETDMILLIQKLHSSKSNLQTRWLNAVIGRLFLGVYKTKAFRDGIEAKIIKKLSKIKKPGFLSDIQVRNISTGHATPFITHPKLKELTPEGQLIAEFHLNYSGHLSLEVETSVNINLGSRFKARRVAIVLTVTIQKLEGDIRLVIKEPPTNRIWYAFTQMPKLKLLIEPVVSSRQITYSMVTKTIESKIRQAIKESLVMPFMDDIVFMGTEGEIFRGGLWDPSVRKDEKAQQEGIHVSSNINLKSTTANHAEGEGETGSNANTNLTGDDEDNDEDEDEDDTLAAATFAAKTHRKKSINELTVPTMRGFGRGSSNRSASPSASSISSSAISMESMESTASLVSNSTSVSKSKISRSSTSSSTSSALASTVKATSSLGSKLAKKIRKTATSASTLIESTTHRGSESDSGNEAFNDSGTVKKWGNYFSEKKSQIKQRGFSSANGNADDNVDREAFNDMNPLTSLSSLSSSLPPSFSPLVADDRTHKAPTAHNFPPEMLSLINQTETAKTTTTTMETKLETSTANIQQQRRLRSKSNGSVASFASISSFESVSSGSSTMSNILDPYQPTPAMSVPKKYPVPSHHHHSPSLATVNIEGQRTIMQTETKTGKPITRQPSLEMPKNENTKARSKSVKRKPVGGYNSNEEDEDVFDKDGVGIRRDNNTSTATLTSHYREPSVEDNTDNDIITSKDTRFE</sequence>
<evidence type="ECO:0000313" key="12">
    <source>
        <dbReference type="EMBL" id="ODQ66783.1"/>
    </source>
</evidence>
<feature type="compositionally biased region" description="Basic and acidic residues" evidence="9">
    <location>
        <begin position="1031"/>
        <end position="1041"/>
    </location>
</feature>
<evidence type="ECO:0000259" key="11">
    <source>
        <dbReference type="PROSITE" id="PS51847"/>
    </source>
</evidence>
<accession>A0A1E3PMW9</accession>
<protein>
    <recommendedName>
        <fullName evidence="11">SMP-LTD domain-containing protein</fullName>
    </recommendedName>
</protein>
<evidence type="ECO:0000256" key="6">
    <source>
        <dbReference type="ARBA" id="ARBA00023055"/>
    </source>
</evidence>
<keyword evidence="13" id="KW-1185">Reference proteome</keyword>
<feature type="region of interest" description="Disordered" evidence="9">
    <location>
        <begin position="900"/>
        <end position="919"/>
    </location>
</feature>
<evidence type="ECO:0000256" key="7">
    <source>
        <dbReference type="ARBA" id="ARBA00023121"/>
    </source>
</evidence>
<feature type="compositionally biased region" description="Polar residues" evidence="9">
    <location>
        <begin position="969"/>
        <end position="985"/>
    </location>
</feature>
<dbReference type="GO" id="GO:0005789">
    <property type="term" value="C:endoplasmic reticulum membrane"/>
    <property type="evidence" value="ECO:0007669"/>
    <property type="project" value="UniProtKB-SubCell"/>
</dbReference>
<evidence type="ECO:0000256" key="1">
    <source>
        <dbReference type="ARBA" id="ARBA00004586"/>
    </source>
</evidence>
<dbReference type="CDD" id="cd21675">
    <property type="entry name" value="SMP_TEX2"/>
    <property type="match status" value="1"/>
</dbReference>
<dbReference type="PANTHER" id="PTHR13466:SF19">
    <property type="entry name" value="NUCLEUS-VACUOLE JUNCTION PROTEIN 2"/>
    <property type="match status" value="1"/>
</dbReference>
<evidence type="ECO:0000256" key="3">
    <source>
        <dbReference type="ARBA" id="ARBA00022692"/>
    </source>
</evidence>
<feature type="transmembrane region" description="Helical" evidence="10">
    <location>
        <begin position="12"/>
        <end position="34"/>
    </location>
</feature>
<evidence type="ECO:0000313" key="13">
    <source>
        <dbReference type="Proteomes" id="UP000095009"/>
    </source>
</evidence>
<feature type="domain" description="SMP-LTD" evidence="11">
    <location>
        <begin position="400"/>
        <end position="591"/>
    </location>
</feature>
<evidence type="ECO:0000256" key="9">
    <source>
        <dbReference type="SAM" id="MobiDB-lite"/>
    </source>
</evidence>
<feature type="compositionally biased region" description="Basic residues" evidence="9">
    <location>
        <begin position="1007"/>
        <end position="1016"/>
    </location>
</feature>
<reference evidence="12 13" key="1">
    <citation type="journal article" date="2016" name="Proc. Natl. Acad. Sci. U.S.A.">
        <title>Comparative genomics of biotechnologically important yeasts.</title>
        <authorList>
            <person name="Riley R."/>
            <person name="Haridas S."/>
            <person name="Wolfe K.H."/>
            <person name="Lopes M.R."/>
            <person name="Hittinger C.T."/>
            <person name="Goeker M."/>
            <person name="Salamov A.A."/>
            <person name="Wisecaver J.H."/>
            <person name="Long T.M."/>
            <person name="Calvey C.H."/>
            <person name="Aerts A.L."/>
            <person name="Barry K.W."/>
            <person name="Choi C."/>
            <person name="Clum A."/>
            <person name="Coughlan A.Y."/>
            <person name="Deshpande S."/>
            <person name="Douglass A.P."/>
            <person name="Hanson S.J."/>
            <person name="Klenk H.-P."/>
            <person name="LaButti K.M."/>
            <person name="Lapidus A."/>
            <person name="Lindquist E.A."/>
            <person name="Lipzen A.M."/>
            <person name="Meier-Kolthoff J.P."/>
            <person name="Ohm R.A."/>
            <person name="Otillar R.P."/>
            <person name="Pangilinan J.L."/>
            <person name="Peng Y."/>
            <person name="Rokas A."/>
            <person name="Rosa C.A."/>
            <person name="Scheuner C."/>
            <person name="Sibirny A.A."/>
            <person name="Slot J.C."/>
            <person name="Stielow J.B."/>
            <person name="Sun H."/>
            <person name="Kurtzman C.P."/>
            <person name="Blackwell M."/>
            <person name="Grigoriev I.V."/>
            <person name="Jeffries T.W."/>
        </authorList>
    </citation>
    <scope>NUCLEOTIDE SEQUENCE [LARGE SCALE GENOMIC DNA]</scope>
    <source>
        <strain evidence="12 13">DSM 6958</strain>
    </source>
</reference>
<dbReference type="PANTHER" id="PTHR13466">
    <property type="entry name" value="TEX2 PROTEIN-RELATED"/>
    <property type="match status" value="1"/>
</dbReference>
<dbReference type="GO" id="GO:0032865">
    <property type="term" value="C:ERMES complex"/>
    <property type="evidence" value="ECO:0007669"/>
    <property type="project" value="TreeGrafter"/>
</dbReference>
<feature type="compositionally biased region" description="Polar residues" evidence="9">
    <location>
        <begin position="787"/>
        <end position="796"/>
    </location>
</feature>
<dbReference type="STRING" id="857566.A0A1E3PMW9"/>
<keyword evidence="2" id="KW-0813">Transport</keyword>
<keyword evidence="8 10" id="KW-0472">Membrane</keyword>
<dbReference type="InterPro" id="IPR058801">
    <property type="entry name" value="PDZD8_N"/>
</dbReference>
<keyword evidence="3 10" id="KW-0812">Transmembrane</keyword>
<gene>
    <name evidence="12" type="ORF">NADFUDRAFT_82498</name>
</gene>
<feature type="compositionally biased region" description="Low complexity" evidence="9">
    <location>
        <begin position="695"/>
        <end position="711"/>
    </location>
</feature>
<dbReference type="PROSITE" id="PS51847">
    <property type="entry name" value="SMP"/>
    <property type="match status" value="1"/>
</dbReference>
<feature type="region of interest" description="Disordered" evidence="9">
    <location>
        <begin position="726"/>
        <end position="750"/>
    </location>
</feature>
<keyword evidence="5 10" id="KW-1133">Transmembrane helix</keyword>
<dbReference type="AlphaFoldDB" id="A0A1E3PMW9"/>
<dbReference type="Proteomes" id="UP000095009">
    <property type="component" value="Unassembled WGS sequence"/>
</dbReference>
<feature type="region of interest" description="Disordered" evidence="9">
    <location>
        <begin position="930"/>
        <end position="1074"/>
    </location>
</feature>
<dbReference type="EMBL" id="KV454408">
    <property type="protein sequence ID" value="ODQ66783.1"/>
    <property type="molecule type" value="Genomic_DNA"/>
</dbReference>
<feature type="region of interest" description="Disordered" evidence="9">
    <location>
        <begin position="684"/>
        <end position="711"/>
    </location>
</feature>
<feature type="compositionally biased region" description="Polar residues" evidence="9">
    <location>
        <begin position="769"/>
        <end position="779"/>
    </location>
</feature>
<feature type="compositionally biased region" description="Acidic residues" evidence="9">
    <location>
        <begin position="650"/>
        <end position="662"/>
    </location>
</feature>
<evidence type="ECO:0000256" key="4">
    <source>
        <dbReference type="ARBA" id="ARBA00022824"/>
    </source>
</evidence>
<dbReference type="InterPro" id="IPR031468">
    <property type="entry name" value="SMP_LBD"/>
</dbReference>
<dbReference type="GO" id="GO:1990456">
    <property type="term" value="P:mitochondrion-endoplasmic reticulum membrane tethering"/>
    <property type="evidence" value="ECO:0007669"/>
    <property type="project" value="TreeGrafter"/>
</dbReference>
<evidence type="ECO:0000256" key="5">
    <source>
        <dbReference type="ARBA" id="ARBA00022989"/>
    </source>
</evidence>
<evidence type="ECO:0000256" key="2">
    <source>
        <dbReference type="ARBA" id="ARBA00022448"/>
    </source>
</evidence>
<keyword evidence="4" id="KW-0256">Endoplasmic reticulum</keyword>
<feature type="region of interest" description="Disordered" evidence="9">
    <location>
        <begin position="609"/>
        <end position="662"/>
    </location>
</feature>
<organism evidence="12 13">
    <name type="scientific">Nadsonia fulvescens var. elongata DSM 6958</name>
    <dbReference type="NCBI Taxonomy" id="857566"/>
    <lineage>
        <taxon>Eukaryota</taxon>
        <taxon>Fungi</taxon>
        <taxon>Dikarya</taxon>
        <taxon>Ascomycota</taxon>
        <taxon>Saccharomycotina</taxon>
        <taxon>Dipodascomycetes</taxon>
        <taxon>Dipodascales</taxon>
        <taxon>Dipodascales incertae sedis</taxon>
        <taxon>Nadsonia</taxon>
    </lineage>
</organism>
<proteinExistence type="predicted"/>
<dbReference type="GO" id="GO:0008289">
    <property type="term" value="F:lipid binding"/>
    <property type="evidence" value="ECO:0007669"/>
    <property type="project" value="UniProtKB-KW"/>
</dbReference>
<keyword evidence="7" id="KW-0446">Lipid-binding</keyword>